<dbReference type="Proteomes" id="UP000321580">
    <property type="component" value="Unassembled WGS sequence"/>
</dbReference>
<evidence type="ECO:0000313" key="1">
    <source>
        <dbReference type="EMBL" id="TXB54677.1"/>
    </source>
</evidence>
<organism evidence="1 2">
    <name type="scientific">Phaeodactylibacter luteus</name>
    <dbReference type="NCBI Taxonomy" id="1564516"/>
    <lineage>
        <taxon>Bacteria</taxon>
        <taxon>Pseudomonadati</taxon>
        <taxon>Bacteroidota</taxon>
        <taxon>Saprospiria</taxon>
        <taxon>Saprospirales</taxon>
        <taxon>Haliscomenobacteraceae</taxon>
        <taxon>Phaeodactylibacter</taxon>
    </lineage>
</organism>
<reference evidence="1 2" key="1">
    <citation type="submission" date="2019-08" db="EMBL/GenBank/DDBJ databases">
        <title>Genome of Phaeodactylibacter luteus.</title>
        <authorList>
            <person name="Bowman J.P."/>
        </authorList>
    </citation>
    <scope>NUCLEOTIDE SEQUENCE [LARGE SCALE GENOMIC DNA]</scope>
    <source>
        <strain evidence="1 2">KCTC 42180</strain>
    </source>
</reference>
<evidence type="ECO:0000313" key="2">
    <source>
        <dbReference type="Proteomes" id="UP000321580"/>
    </source>
</evidence>
<sequence>MEMGLEKGLDQGAHKNSIFNLLKTKVRFPDWPVEELADFTGLPQGTVQEVLDIIANSGQSKLLGYMQEELLADIPLSAEEEEKLQELAEKLLTGTGR</sequence>
<name>A0A5C6RFK2_9BACT</name>
<comment type="caution">
    <text evidence="1">The sequence shown here is derived from an EMBL/GenBank/DDBJ whole genome shotgun (WGS) entry which is preliminary data.</text>
</comment>
<keyword evidence="2" id="KW-1185">Reference proteome</keyword>
<protein>
    <submittedName>
        <fullName evidence="1">Uncharacterized protein</fullName>
    </submittedName>
</protein>
<gene>
    <name evidence="1" type="ORF">FRY97_21980</name>
</gene>
<dbReference type="EMBL" id="VOOR01000171">
    <property type="protein sequence ID" value="TXB54677.1"/>
    <property type="molecule type" value="Genomic_DNA"/>
</dbReference>
<proteinExistence type="predicted"/>
<dbReference type="OrthoDB" id="9957119at2"/>
<accession>A0A5C6RFK2</accession>
<dbReference type="AlphaFoldDB" id="A0A5C6RFK2"/>